<evidence type="ECO:0000256" key="5">
    <source>
        <dbReference type="RuleBase" id="RU004404"/>
    </source>
</evidence>
<dbReference type="GO" id="GO:0007165">
    <property type="term" value="P:signal transduction"/>
    <property type="evidence" value="ECO:0007669"/>
    <property type="project" value="TreeGrafter"/>
</dbReference>
<gene>
    <name evidence="7" type="ORF">IX84_10695</name>
</gene>
<dbReference type="SUPFAM" id="SSF50156">
    <property type="entry name" value="PDZ domain-like"/>
    <property type="match status" value="1"/>
</dbReference>
<dbReference type="GO" id="GO:0004175">
    <property type="term" value="F:endopeptidase activity"/>
    <property type="evidence" value="ECO:0007669"/>
    <property type="project" value="TreeGrafter"/>
</dbReference>
<comment type="caution">
    <text evidence="7">The sequence shown here is derived from an EMBL/GenBank/DDBJ whole genome shotgun (WGS) entry which is preliminary data.</text>
</comment>
<evidence type="ECO:0000256" key="3">
    <source>
        <dbReference type="ARBA" id="ARBA00022801"/>
    </source>
</evidence>
<dbReference type="PANTHER" id="PTHR32060:SF30">
    <property type="entry name" value="CARBOXY-TERMINAL PROCESSING PROTEASE CTPA"/>
    <property type="match status" value="1"/>
</dbReference>
<dbReference type="AlphaFoldDB" id="A0A098S833"/>
<dbReference type="Pfam" id="PF17820">
    <property type="entry name" value="PDZ_6"/>
    <property type="match status" value="1"/>
</dbReference>
<accession>A0A098S833</accession>
<keyword evidence="4 5" id="KW-0720">Serine protease</keyword>
<dbReference type="Gene3D" id="3.30.750.44">
    <property type="match status" value="1"/>
</dbReference>
<organism evidence="7 8">
    <name type="scientific">Phaeodactylibacter xiamenensis</name>
    <dbReference type="NCBI Taxonomy" id="1524460"/>
    <lineage>
        <taxon>Bacteria</taxon>
        <taxon>Pseudomonadati</taxon>
        <taxon>Bacteroidota</taxon>
        <taxon>Saprospiria</taxon>
        <taxon>Saprospirales</taxon>
        <taxon>Haliscomenobacteraceae</taxon>
        <taxon>Phaeodactylibacter</taxon>
    </lineage>
</organism>
<dbReference type="GO" id="GO:0008236">
    <property type="term" value="F:serine-type peptidase activity"/>
    <property type="evidence" value="ECO:0007669"/>
    <property type="project" value="UniProtKB-KW"/>
</dbReference>
<dbReference type="NCBIfam" id="TIGR00225">
    <property type="entry name" value="prc"/>
    <property type="match status" value="1"/>
</dbReference>
<dbReference type="GO" id="GO:0006508">
    <property type="term" value="P:proteolysis"/>
    <property type="evidence" value="ECO:0007669"/>
    <property type="project" value="UniProtKB-KW"/>
</dbReference>
<sequence length="549" mass="61204">MDKIMHMKRILKISAIVGIVVIGMSATMSPRNKYFEILKNLEIFTNLYKEINTYYVDDVDPGQLMRTGIDAMMESLDPFTNYISESEIEGYRFMTEGKYNGIGAISQQIDSFVTIVELYEDQAADQAGLKPGDRIISIDGKDAVGKTPEQVNNILRGFPGTEVELEIQRPGEAAQFKVSITRTEVEVENVPYYGMLNDDIGYVALTTFTRNAGKNVGSALKALEAENPNMKGVVFDLRGNGGGLLTEAVNVSNVFIPRGEVVVTTKGKVKEWDRSFSTMGNPTDEEIPVVVLINDRSASASEIVSGVLQDYDRGVLMGQRSYGKGLVQNTRDIGYNSKLKLTTAKYYIPSGRCIQSVEYEDGEPVDIPDDRRTPFTTRNGRTVLDGGGVKPDVVVDKFTDASIVKSLIDQHLIFDFVTAYFSGVDSIDSVEDYRFDDFQAFVDYLDAQAFQYDTESEKLLKKLQKASQKDGYDLTEEIAALQQDIKASKKDALQKNQEVIIDLIEKDVASRFYYQKGKIKMGLRNDKEIEEAIALLNDTARYNSILSGQ</sequence>
<dbReference type="SMART" id="SM00228">
    <property type="entry name" value="PDZ"/>
    <property type="match status" value="1"/>
</dbReference>
<dbReference type="Proteomes" id="UP000029736">
    <property type="component" value="Unassembled WGS sequence"/>
</dbReference>
<dbReference type="CDD" id="cd06782">
    <property type="entry name" value="cpPDZ_CPP-like"/>
    <property type="match status" value="1"/>
</dbReference>
<dbReference type="InterPro" id="IPR004447">
    <property type="entry name" value="Peptidase_S41A"/>
</dbReference>
<comment type="similarity">
    <text evidence="1 5">Belongs to the peptidase S41A family.</text>
</comment>
<dbReference type="InterPro" id="IPR036034">
    <property type="entry name" value="PDZ_sf"/>
</dbReference>
<dbReference type="InterPro" id="IPR029045">
    <property type="entry name" value="ClpP/crotonase-like_dom_sf"/>
</dbReference>
<keyword evidence="3 5" id="KW-0378">Hydrolase</keyword>
<evidence type="ECO:0000313" key="8">
    <source>
        <dbReference type="Proteomes" id="UP000029736"/>
    </source>
</evidence>
<dbReference type="InterPro" id="IPR041489">
    <property type="entry name" value="PDZ_6"/>
</dbReference>
<evidence type="ECO:0000256" key="2">
    <source>
        <dbReference type="ARBA" id="ARBA00022670"/>
    </source>
</evidence>
<dbReference type="SMART" id="SM00245">
    <property type="entry name" value="TSPc"/>
    <property type="match status" value="1"/>
</dbReference>
<dbReference type="InterPro" id="IPR005151">
    <property type="entry name" value="Tail-specific_protease"/>
</dbReference>
<name>A0A098S833_9BACT</name>
<evidence type="ECO:0000259" key="6">
    <source>
        <dbReference type="PROSITE" id="PS50106"/>
    </source>
</evidence>
<dbReference type="STRING" id="1524460.IX84_10695"/>
<protein>
    <submittedName>
        <fullName evidence="7">Carboxyl-terminal protease</fullName>
    </submittedName>
</protein>
<keyword evidence="2 5" id="KW-0645">Protease</keyword>
<dbReference type="Gene3D" id="2.30.42.10">
    <property type="match status" value="1"/>
</dbReference>
<feature type="domain" description="PDZ" evidence="6">
    <location>
        <begin position="113"/>
        <end position="156"/>
    </location>
</feature>
<evidence type="ECO:0000256" key="4">
    <source>
        <dbReference type="ARBA" id="ARBA00022825"/>
    </source>
</evidence>
<evidence type="ECO:0000256" key="1">
    <source>
        <dbReference type="ARBA" id="ARBA00009179"/>
    </source>
</evidence>
<dbReference type="Gene3D" id="3.90.226.10">
    <property type="entry name" value="2-enoyl-CoA Hydratase, Chain A, domain 1"/>
    <property type="match status" value="1"/>
</dbReference>
<dbReference type="SUPFAM" id="SSF52096">
    <property type="entry name" value="ClpP/crotonase"/>
    <property type="match status" value="1"/>
</dbReference>
<dbReference type="Pfam" id="PF03572">
    <property type="entry name" value="Peptidase_S41"/>
    <property type="match status" value="1"/>
</dbReference>
<dbReference type="PROSITE" id="PS50106">
    <property type="entry name" value="PDZ"/>
    <property type="match status" value="1"/>
</dbReference>
<dbReference type="EMBL" id="JPOS01000020">
    <property type="protein sequence ID" value="KGE88266.1"/>
    <property type="molecule type" value="Genomic_DNA"/>
</dbReference>
<proteinExistence type="inferred from homology"/>
<dbReference type="CDD" id="cd07560">
    <property type="entry name" value="Peptidase_S41_CPP"/>
    <property type="match status" value="1"/>
</dbReference>
<reference evidence="7 8" key="1">
    <citation type="journal article" date="2014" name="Int. J. Syst. Evol. Microbiol.">
        <title>Phaeodactylibacter xiamenensis gen. nov., sp. nov., a member of the family Saprospiraceae isolated from the marine alga Phaeodactylum tricornutum.</title>
        <authorList>
            <person name="Chen Z.Jr."/>
            <person name="Lei X."/>
            <person name="Lai Q."/>
            <person name="Li Y."/>
            <person name="Zhang B."/>
            <person name="Zhang J."/>
            <person name="Zhang H."/>
            <person name="Yang L."/>
            <person name="Zheng W."/>
            <person name="Tian Y."/>
            <person name="Yu Z."/>
            <person name="Xu H.Jr."/>
            <person name="Zheng T."/>
        </authorList>
    </citation>
    <scope>NUCLEOTIDE SEQUENCE [LARGE SCALE GENOMIC DNA]</scope>
    <source>
        <strain evidence="7 8">KD52</strain>
    </source>
</reference>
<keyword evidence="8" id="KW-1185">Reference proteome</keyword>
<dbReference type="GO" id="GO:0030288">
    <property type="term" value="C:outer membrane-bounded periplasmic space"/>
    <property type="evidence" value="ECO:0007669"/>
    <property type="project" value="TreeGrafter"/>
</dbReference>
<dbReference type="PANTHER" id="PTHR32060">
    <property type="entry name" value="TAIL-SPECIFIC PROTEASE"/>
    <property type="match status" value="1"/>
</dbReference>
<evidence type="ECO:0000313" key="7">
    <source>
        <dbReference type="EMBL" id="KGE88266.1"/>
    </source>
</evidence>
<dbReference type="InterPro" id="IPR001478">
    <property type="entry name" value="PDZ"/>
</dbReference>